<feature type="transmembrane region" description="Helical" evidence="1">
    <location>
        <begin position="115"/>
        <end position="135"/>
    </location>
</feature>
<feature type="transmembrane region" description="Helical" evidence="1">
    <location>
        <begin position="84"/>
        <end position="103"/>
    </location>
</feature>
<dbReference type="AlphaFoldDB" id="A0A2V3PKR2"/>
<dbReference type="OrthoDB" id="1072981at2"/>
<dbReference type="Proteomes" id="UP000247973">
    <property type="component" value="Unassembled WGS sequence"/>
</dbReference>
<proteinExistence type="predicted"/>
<gene>
    <name evidence="2" type="ORF">CLV62_12244</name>
</gene>
<evidence type="ECO:0000313" key="2">
    <source>
        <dbReference type="EMBL" id="PXV62089.1"/>
    </source>
</evidence>
<evidence type="ECO:0000313" key="3">
    <source>
        <dbReference type="Proteomes" id="UP000247973"/>
    </source>
</evidence>
<keyword evidence="3" id="KW-1185">Reference proteome</keyword>
<reference evidence="2 3" key="1">
    <citation type="submission" date="2018-03" db="EMBL/GenBank/DDBJ databases">
        <title>Genomic Encyclopedia of Archaeal and Bacterial Type Strains, Phase II (KMG-II): from individual species to whole genera.</title>
        <authorList>
            <person name="Goeker M."/>
        </authorList>
    </citation>
    <scope>NUCLEOTIDE SEQUENCE [LARGE SCALE GENOMIC DNA]</scope>
    <source>
        <strain evidence="2 3">DSM 100214</strain>
    </source>
</reference>
<name>A0A2V3PKR2_9BACT</name>
<dbReference type="RefSeq" id="WP_110311637.1">
    <property type="nucleotide sequence ID" value="NZ_QICL01000022.1"/>
</dbReference>
<dbReference type="Pfam" id="PF07843">
    <property type="entry name" value="DUF1634"/>
    <property type="match status" value="1"/>
</dbReference>
<accession>A0A2V3PKR2</accession>
<comment type="caution">
    <text evidence="2">The sequence shown here is derived from an EMBL/GenBank/DDBJ whole genome shotgun (WGS) entry which is preliminary data.</text>
</comment>
<organism evidence="2 3">
    <name type="scientific">Dysgonomonas alginatilytica</name>
    <dbReference type="NCBI Taxonomy" id="1605892"/>
    <lineage>
        <taxon>Bacteria</taxon>
        <taxon>Pseudomonadati</taxon>
        <taxon>Bacteroidota</taxon>
        <taxon>Bacteroidia</taxon>
        <taxon>Bacteroidales</taxon>
        <taxon>Dysgonomonadaceae</taxon>
        <taxon>Dysgonomonas</taxon>
    </lineage>
</organism>
<sequence>MKHIFSREFWGERDVEQYIGKLLRYGVMLSCAITIFGGIIYLYQHKGIMVDYSPVPTGMSFGVDEYLRELNTIFPRMLHFDGAAIVQFGVLVLIATPIIRVAFSAFSFLIEKDYLYVVITLIVLAIILANMLLGLH</sequence>
<feature type="transmembrane region" description="Helical" evidence="1">
    <location>
        <begin position="22"/>
        <end position="43"/>
    </location>
</feature>
<dbReference type="InterPro" id="IPR012861">
    <property type="entry name" value="DUF1634"/>
</dbReference>
<keyword evidence="1" id="KW-1133">Transmembrane helix</keyword>
<keyword evidence="1" id="KW-0472">Membrane</keyword>
<protein>
    <submittedName>
        <fullName evidence="2">Putative membrane protein</fullName>
    </submittedName>
</protein>
<keyword evidence="1" id="KW-0812">Transmembrane</keyword>
<dbReference type="EMBL" id="QICL01000022">
    <property type="protein sequence ID" value="PXV62089.1"/>
    <property type="molecule type" value="Genomic_DNA"/>
</dbReference>
<evidence type="ECO:0000256" key="1">
    <source>
        <dbReference type="SAM" id="Phobius"/>
    </source>
</evidence>